<name>A0A7J0G2C4_9ERIC</name>
<keyword evidence="1" id="KW-0507">mRNA processing</keyword>
<dbReference type="PANTHER" id="PTHR46247:SF4">
    <property type="entry name" value="CRS2-ASSOCIATED FACTOR 2, MITOCHONDRIAL"/>
    <property type="match status" value="1"/>
</dbReference>
<accession>A0A7J0G2C4</accession>
<dbReference type="Gene3D" id="3.30.110.60">
    <property type="entry name" value="YhbY-like"/>
    <property type="match status" value="1"/>
</dbReference>
<sequence>MPSTSRSMHGVVRGSLTMQVTFCPLMCLGIAVDRCPLTRLRRGNGGVTHNMIEDIYSHWKRSEAVRINCLGVPTLDMDNVLPP</sequence>
<comment type="caution">
    <text evidence="9">The sequence shown here is derived from an EMBL/GenBank/DDBJ whole genome shotgun (WGS) entry which is preliminary data.</text>
</comment>
<keyword evidence="2" id="KW-0677">Repeat</keyword>
<evidence type="ECO:0000256" key="5">
    <source>
        <dbReference type="ARBA" id="ARBA00023187"/>
    </source>
</evidence>
<keyword evidence="10" id="KW-1185">Reference proteome</keyword>
<evidence type="ECO:0000313" key="9">
    <source>
        <dbReference type="EMBL" id="GFZ04935.1"/>
    </source>
</evidence>
<dbReference type="SUPFAM" id="SSF75471">
    <property type="entry name" value="YhbY-like"/>
    <property type="match status" value="1"/>
</dbReference>
<organism evidence="9 10">
    <name type="scientific">Actinidia rufa</name>
    <dbReference type="NCBI Taxonomy" id="165716"/>
    <lineage>
        <taxon>Eukaryota</taxon>
        <taxon>Viridiplantae</taxon>
        <taxon>Streptophyta</taxon>
        <taxon>Embryophyta</taxon>
        <taxon>Tracheophyta</taxon>
        <taxon>Spermatophyta</taxon>
        <taxon>Magnoliopsida</taxon>
        <taxon>eudicotyledons</taxon>
        <taxon>Gunneridae</taxon>
        <taxon>Pentapetalae</taxon>
        <taxon>asterids</taxon>
        <taxon>Ericales</taxon>
        <taxon>Actinidiaceae</taxon>
        <taxon>Actinidia</taxon>
    </lineage>
</organism>
<dbReference type="PANTHER" id="PTHR46247">
    <property type="entry name" value="CRS2-ASSOCIATED FACTOR 1, CHLOROPLASTIC"/>
    <property type="match status" value="1"/>
</dbReference>
<evidence type="ECO:0000259" key="8">
    <source>
        <dbReference type="Pfam" id="PF01985"/>
    </source>
</evidence>
<dbReference type="Pfam" id="PF01985">
    <property type="entry name" value="CRS1_YhbY"/>
    <property type="match status" value="1"/>
</dbReference>
<dbReference type="GO" id="GO:0000373">
    <property type="term" value="P:Group II intron splicing"/>
    <property type="evidence" value="ECO:0007669"/>
    <property type="project" value="InterPro"/>
</dbReference>
<dbReference type="OrthoDB" id="1911210at2759"/>
<keyword evidence="4" id="KW-0809">Transit peptide</keyword>
<evidence type="ECO:0000256" key="1">
    <source>
        <dbReference type="ARBA" id="ARBA00022664"/>
    </source>
</evidence>
<dbReference type="AlphaFoldDB" id="A0A7J0G2C4"/>
<dbReference type="InterPro" id="IPR001890">
    <property type="entry name" value="RNA-binding_CRM"/>
</dbReference>
<feature type="transmembrane region" description="Helical" evidence="7">
    <location>
        <begin position="12"/>
        <end position="32"/>
    </location>
</feature>
<dbReference type="InterPro" id="IPR035920">
    <property type="entry name" value="YhbY-like_sf"/>
</dbReference>
<feature type="domain" description="CRM" evidence="8">
    <location>
        <begin position="43"/>
        <end position="78"/>
    </location>
</feature>
<dbReference type="EMBL" id="BJWL01000017">
    <property type="protein sequence ID" value="GFZ04935.1"/>
    <property type="molecule type" value="Genomic_DNA"/>
</dbReference>
<keyword evidence="7" id="KW-1133">Transmembrane helix</keyword>
<reference evidence="9 10" key="1">
    <citation type="submission" date="2019-07" db="EMBL/GenBank/DDBJ databases">
        <title>De Novo Assembly of kiwifruit Actinidia rufa.</title>
        <authorList>
            <person name="Sugita-Konishi S."/>
            <person name="Sato K."/>
            <person name="Mori E."/>
            <person name="Abe Y."/>
            <person name="Kisaki G."/>
            <person name="Hamano K."/>
            <person name="Suezawa K."/>
            <person name="Otani M."/>
            <person name="Fukuda T."/>
            <person name="Manabe T."/>
            <person name="Gomi K."/>
            <person name="Tabuchi M."/>
            <person name="Akimitsu K."/>
            <person name="Kataoka I."/>
        </authorList>
    </citation>
    <scope>NUCLEOTIDE SEQUENCE [LARGE SCALE GENOMIC DNA]</scope>
    <source>
        <strain evidence="10">cv. Fuchu</strain>
    </source>
</reference>
<gene>
    <name evidence="9" type="ORF">Acr_17g0005070</name>
</gene>
<proteinExistence type="predicted"/>
<keyword evidence="5" id="KW-0508">mRNA splicing</keyword>
<keyword evidence="7" id="KW-0472">Membrane</keyword>
<keyword evidence="6" id="KW-0687">Ribonucleoprotein</keyword>
<keyword evidence="3" id="KW-0694">RNA-binding</keyword>
<evidence type="ECO:0000256" key="3">
    <source>
        <dbReference type="ARBA" id="ARBA00022884"/>
    </source>
</evidence>
<keyword evidence="7" id="KW-0812">Transmembrane</keyword>
<evidence type="ECO:0000256" key="7">
    <source>
        <dbReference type="SAM" id="Phobius"/>
    </source>
</evidence>
<evidence type="ECO:0000256" key="4">
    <source>
        <dbReference type="ARBA" id="ARBA00022946"/>
    </source>
</evidence>
<evidence type="ECO:0000256" key="6">
    <source>
        <dbReference type="ARBA" id="ARBA00023274"/>
    </source>
</evidence>
<evidence type="ECO:0000313" key="10">
    <source>
        <dbReference type="Proteomes" id="UP000585474"/>
    </source>
</evidence>
<protein>
    <submittedName>
        <fullName evidence="9">RNA-binding CRS1 / YhbY (CRM) domain-containing protein</fullName>
    </submittedName>
</protein>
<dbReference type="Proteomes" id="UP000585474">
    <property type="component" value="Unassembled WGS sequence"/>
</dbReference>
<dbReference type="InterPro" id="IPR044599">
    <property type="entry name" value="CAF1P_plant"/>
</dbReference>
<evidence type="ECO:0000256" key="2">
    <source>
        <dbReference type="ARBA" id="ARBA00022737"/>
    </source>
</evidence>